<name>A0A1N6DCF5_9MICO</name>
<evidence type="ECO:0000313" key="2">
    <source>
        <dbReference type="EMBL" id="SIN68366.1"/>
    </source>
</evidence>
<feature type="non-terminal residue" evidence="2">
    <location>
        <position position="59"/>
    </location>
</feature>
<gene>
    <name evidence="2" type="ORF">SAMN05443544_0001</name>
</gene>
<dbReference type="AlphaFoldDB" id="A0A1N6DCF5"/>
<organism evidence="2 3">
    <name type="scientific">Agromyces cerinus subsp. cerinus</name>
    <dbReference type="NCBI Taxonomy" id="232089"/>
    <lineage>
        <taxon>Bacteria</taxon>
        <taxon>Bacillati</taxon>
        <taxon>Actinomycetota</taxon>
        <taxon>Actinomycetes</taxon>
        <taxon>Micrococcales</taxon>
        <taxon>Microbacteriaceae</taxon>
        <taxon>Agromyces</taxon>
    </lineage>
</organism>
<keyword evidence="1" id="KW-0732">Signal</keyword>
<proteinExistence type="predicted"/>
<feature type="chain" id="PRO_5012342292" evidence="1">
    <location>
        <begin position="30"/>
        <end position="59"/>
    </location>
</feature>
<dbReference type="EMBL" id="FSRJ01000001">
    <property type="protein sequence ID" value="SIN68366.1"/>
    <property type="molecule type" value="Genomic_DNA"/>
</dbReference>
<evidence type="ECO:0000256" key="1">
    <source>
        <dbReference type="SAM" id="SignalP"/>
    </source>
</evidence>
<feature type="signal peptide" evidence="1">
    <location>
        <begin position="1"/>
        <end position="29"/>
    </location>
</feature>
<dbReference type="STRING" id="232089.SAMN05443544_0001"/>
<sequence length="59" mass="5785">MSKSGFAARCTAVTIGTALLVGVAGIAVAEENHGDAGVDVNVAITEITQPGVLAMTVAD</sequence>
<accession>A0A1N6DCF5</accession>
<keyword evidence="3" id="KW-1185">Reference proteome</keyword>
<protein>
    <submittedName>
        <fullName evidence="2">Uncharacterized protein</fullName>
    </submittedName>
</protein>
<dbReference type="Proteomes" id="UP000184699">
    <property type="component" value="Unassembled WGS sequence"/>
</dbReference>
<evidence type="ECO:0000313" key="3">
    <source>
        <dbReference type="Proteomes" id="UP000184699"/>
    </source>
</evidence>
<reference evidence="3" key="1">
    <citation type="submission" date="2016-11" db="EMBL/GenBank/DDBJ databases">
        <authorList>
            <person name="Varghese N."/>
            <person name="Submissions S."/>
        </authorList>
    </citation>
    <scope>NUCLEOTIDE SEQUENCE [LARGE SCALE GENOMIC DNA]</scope>
    <source>
        <strain evidence="3">DSM 8595</strain>
    </source>
</reference>